<feature type="transmembrane region" description="Helical" evidence="1">
    <location>
        <begin position="37"/>
        <end position="59"/>
    </location>
</feature>
<evidence type="ECO:0000256" key="1">
    <source>
        <dbReference type="SAM" id="Phobius"/>
    </source>
</evidence>
<name>A0AAD3WUN4_PHODD</name>
<feature type="transmembrane region" description="Helical" evidence="1">
    <location>
        <begin position="7"/>
        <end position="25"/>
    </location>
</feature>
<evidence type="ECO:0000313" key="3">
    <source>
        <dbReference type="Proteomes" id="UP000480943"/>
    </source>
</evidence>
<sequence>MNKYIKDICWVFLGFYLFAILFSVVDSGKKNLIDTLNLLGPFISSGGAIAAILAVIQIAHHRTLDKQYNSSLLLINTIRSYLKHAKNCLVADDLKPKNNRSEWIRAAKLIISCGELESKIRKTAHLYDLPELVIQLDSLIDEYRFILCRAICIREGNRISSLPASFFCGVDDWENKSFDDARNEANSRNFYCSDYNPKEVTPPFGSTELEERSVFVVAYFMLGKIYNKPFDTIVKSQYSDIPDFFQYEGMAIYLRCS</sequence>
<reference evidence="2 3" key="1">
    <citation type="submission" date="2019-09" db="EMBL/GenBank/DDBJ databases">
        <title>Photobacterium damselae subsp. damselae CDC-2227-81, a human clinical isolate.</title>
        <authorList>
            <person name="Osorio C.R."/>
        </authorList>
    </citation>
    <scope>NUCLEOTIDE SEQUENCE [LARGE SCALE GENOMIC DNA]</scope>
    <source>
        <strain evidence="2 3">CDC-2227-81</strain>
    </source>
</reference>
<keyword evidence="1" id="KW-0472">Membrane</keyword>
<proteinExistence type="predicted"/>
<keyword evidence="1" id="KW-0812">Transmembrane</keyword>
<protein>
    <submittedName>
        <fullName evidence="2">Uncharacterized protein</fullName>
    </submittedName>
</protein>
<comment type="caution">
    <text evidence="2">The sequence shown here is derived from an EMBL/GenBank/DDBJ whole genome shotgun (WGS) entry which is preliminary data.</text>
</comment>
<dbReference type="AlphaFoldDB" id="A0AAD3WUN4"/>
<organism evidence="2 3">
    <name type="scientific">Photobacterium damselae subsp. damselae</name>
    <name type="common">Listonella damsela</name>
    <dbReference type="NCBI Taxonomy" id="85581"/>
    <lineage>
        <taxon>Bacteria</taxon>
        <taxon>Pseudomonadati</taxon>
        <taxon>Pseudomonadota</taxon>
        <taxon>Gammaproteobacteria</taxon>
        <taxon>Vibrionales</taxon>
        <taxon>Vibrionaceae</taxon>
        <taxon>Photobacterium</taxon>
    </lineage>
</organism>
<dbReference type="EMBL" id="VZUQ01000069">
    <property type="protein sequence ID" value="KAB1179764.1"/>
    <property type="molecule type" value="Genomic_DNA"/>
</dbReference>
<keyword evidence="1" id="KW-1133">Transmembrane helix</keyword>
<accession>A0AAD3WUN4</accession>
<evidence type="ECO:0000313" key="2">
    <source>
        <dbReference type="EMBL" id="KAB1179764.1"/>
    </source>
</evidence>
<gene>
    <name evidence="2" type="ORF">F6450_12535</name>
</gene>
<dbReference type="RefSeq" id="WP_151182899.1">
    <property type="nucleotide sequence ID" value="NZ_VZUQ01000069.1"/>
</dbReference>
<dbReference type="Proteomes" id="UP000480943">
    <property type="component" value="Unassembled WGS sequence"/>
</dbReference>